<proteinExistence type="predicted"/>
<evidence type="ECO:0000313" key="3">
    <source>
        <dbReference type="Proteomes" id="UP000030854"/>
    </source>
</evidence>
<dbReference type="AlphaFoldDB" id="A0A0B1PBI5"/>
<evidence type="ECO:0000313" key="2">
    <source>
        <dbReference type="EMBL" id="KHJ34700.1"/>
    </source>
</evidence>
<keyword evidence="3" id="KW-1185">Reference proteome</keyword>
<dbReference type="Proteomes" id="UP000030854">
    <property type="component" value="Unassembled WGS sequence"/>
</dbReference>
<name>A0A0B1PBI5_UNCNE</name>
<evidence type="ECO:0000256" key="1">
    <source>
        <dbReference type="SAM" id="MobiDB-lite"/>
    </source>
</evidence>
<gene>
    <name evidence="2" type="ORF">EV44_g0850</name>
</gene>
<accession>A0A0B1PBI5</accession>
<sequence length="500" mass="57992">MPKDESLQRNVSQDDSTFPEADRQSNNSEQHESWKSKRAATNLFGLNRKRTHDCRLAQVDAFRNAKQKLQETLHLIEEKSTPPNIEYHSGELNCFNCDAKNKKILDAYKEYFLTSDPNAWYAQVLDYEVAMQTRFRDIKIPTKNDLKDLYIIFRTKLREYIMTVISDLGLESDIELSKMLSNNLAQDIPLENLVQKAYHALLSHLTNPDAKNFVLNLQKTRTAAERAPIYIQYYCSVAADDTPQQKNFKAKHTRMFENCLTHDEVLTAMRKEAQDLNSQRVNALYTELGELQLAQSAHIKKKLRKEENIQQVRDRNSSQKSTRCSLVGCEVELDLTKENIECAVCEWLERKCSGKGRFFYCTVKHAEEDFDNHDRHEHKCVAGHRCIYYLQAGSPAEISASGICSFCVQNKKKLFYFCSKECYHHNIVCSNVKYVNEANSIRNGMQIRIMILVINEKKPMCLKHLNVLQICKFFPKTNKLHPGVIILGYVIIQFSWFLDT</sequence>
<organism evidence="2 3">
    <name type="scientific">Uncinula necator</name>
    <name type="common">Grape powdery mildew</name>
    <dbReference type="NCBI Taxonomy" id="52586"/>
    <lineage>
        <taxon>Eukaryota</taxon>
        <taxon>Fungi</taxon>
        <taxon>Dikarya</taxon>
        <taxon>Ascomycota</taxon>
        <taxon>Pezizomycotina</taxon>
        <taxon>Leotiomycetes</taxon>
        <taxon>Erysiphales</taxon>
        <taxon>Erysiphaceae</taxon>
        <taxon>Erysiphe</taxon>
    </lineage>
</organism>
<reference evidence="2 3" key="1">
    <citation type="journal article" date="2014" name="BMC Genomics">
        <title>Adaptive genomic structural variation in the grape powdery mildew pathogen, Erysiphe necator.</title>
        <authorList>
            <person name="Jones L."/>
            <person name="Riaz S."/>
            <person name="Morales-Cruz A."/>
            <person name="Amrine K.C."/>
            <person name="McGuire B."/>
            <person name="Gubler W.D."/>
            <person name="Walker M.A."/>
            <person name="Cantu D."/>
        </authorList>
    </citation>
    <scope>NUCLEOTIDE SEQUENCE [LARGE SCALE GENOMIC DNA]</scope>
    <source>
        <strain evidence="3">c</strain>
    </source>
</reference>
<dbReference type="HOGENOM" id="CLU_042328_0_0_1"/>
<feature type="region of interest" description="Disordered" evidence="1">
    <location>
        <begin position="1"/>
        <end position="36"/>
    </location>
</feature>
<dbReference type="EMBL" id="JNVN01000742">
    <property type="protein sequence ID" value="KHJ34700.1"/>
    <property type="molecule type" value="Genomic_DNA"/>
</dbReference>
<dbReference type="OMA" id="ECAICEW"/>
<comment type="caution">
    <text evidence="2">The sequence shown here is derived from an EMBL/GenBank/DDBJ whole genome shotgun (WGS) entry which is preliminary data.</text>
</comment>
<protein>
    <submittedName>
        <fullName evidence="2">Uncharacterized protein</fullName>
    </submittedName>
</protein>